<protein>
    <submittedName>
        <fullName evidence="4">FAD-dependent oxidoreductase</fullName>
    </submittedName>
</protein>
<comment type="caution">
    <text evidence="4">The sequence shown here is derived from an EMBL/GenBank/DDBJ whole genome shotgun (WGS) entry which is preliminary data.</text>
</comment>
<dbReference type="EMBL" id="QXMN01000026">
    <property type="protein sequence ID" value="RIX77203.1"/>
    <property type="molecule type" value="Genomic_DNA"/>
</dbReference>
<sequence>MHVCVLGAGIVGLATAWQLERQGHQVTVIDRATPGAGASGGNGAQLSYSYVQPLADPSIWKQLPKLLFSPTSPLKLRPQLDPLQWRWGLGFLGACNAETSRDTTAQLLALAAASRTGFEAMQADIAPDCDFSATGKLVLYASEASLAGARAQVELQRRMGSEQRIVTPDECVAIEPALADYRGQMAGAVHTPSECAADCLKVCAELMRALSARGVRFVLGADVHGFARSEGHKGRIAAVQTSEGDIEADAFVMALGSASHKLGRALGAYLPVYPLKGYSITVDVDPAPGAAPRVNVTDSARKVVFARIGSRLRVAGMAELVGHDASIPATRIETLADATRAVFPHASRLAELHPWTGMRPATPKGLPIIGRLPHAPSNMLFNTGHGALGFTLAFGSAQRIAQALDAAAPLRS</sequence>
<gene>
    <name evidence="4" type="ORF">D3H34_19785</name>
</gene>
<comment type="similarity">
    <text evidence="1">Belongs to the DadA oxidoreductase family.</text>
</comment>
<dbReference type="InterPro" id="IPR036188">
    <property type="entry name" value="FAD/NAD-bd_sf"/>
</dbReference>
<dbReference type="Pfam" id="PF01266">
    <property type="entry name" value="DAO"/>
    <property type="match status" value="1"/>
</dbReference>
<evidence type="ECO:0000313" key="4">
    <source>
        <dbReference type="EMBL" id="RIX77203.1"/>
    </source>
</evidence>
<dbReference type="Gene3D" id="3.50.50.60">
    <property type="entry name" value="FAD/NAD(P)-binding domain"/>
    <property type="match status" value="2"/>
</dbReference>
<evidence type="ECO:0000313" key="5">
    <source>
        <dbReference type="Proteomes" id="UP000265619"/>
    </source>
</evidence>
<dbReference type="GO" id="GO:0005886">
    <property type="term" value="C:plasma membrane"/>
    <property type="evidence" value="ECO:0007669"/>
    <property type="project" value="TreeGrafter"/>
</dbReference>
<feature type="domain" description="FAD dependent oxidoreductase" evidence="3">
    <location>
        <begin position="2"/>
        <end position="402"/>
    </location>
</feature>
<dbReference type="Proteomes" id="UP000265619">
    <property type="component" value="Unassembled WGS sequence"/>
</dbReference>
<keyword evidence="2" id="KW-0560">Oxidoreductase</keyword>
<evidence type="ECO:0000256" key="2">
    <source>
        <dbReference type="ARBA" id="ARBA00023002"/>
    </source>
</evidence>
<evidence type="ECO:0000256" key="1">
    <source>
        <dbReference type="ARBA" id="ARBA00009410"/>
    </source>
</evidence>
<dbReference type="InterPro" id="IPR006076">
    <property type="entry name" value="FAD-dep_OxRdtase"/>
</dbReference>
<proteinExistence type="inferred from homology"/>
<dbReference type="SUPFAM" id="SSF51905">
    <property type="entry name" value="FAD/NAD(P)-binding domain"/>
    <property type="match status" value="1"/>
</dbReference>
<dbReference type="PANTHER" id="PTHR13847">
    <property type="entry name" value="SARCOSINE DEHYDROGENASE-RELATED"/>
    <property type="match status" value="1"/>
</dbReference>
<reference evidence="4 5" key="1">
    <citation type="submission" date="2018-09" db="EMBL/GenBank/DDBJ databases">
        <title>Acidovorax cavernicola nov. sp. isolated from Gruta de las Maravillas (Aracena, Spain).</title>
        <authorList>
            <person name="Jurado V."/>
            <person name="Gutierrez-Patricio S."/>
            <person name="Gonzalez-Pimentel J.L."/>
            <person name="Miller A.Z."/>
            <person name="Laiz L."/>
            <person name="Saiz-Jimenez C."/>
        </authorList>
    </citation>
    <scope>NUCLEOTIDE SEQUENCE [LARGE SCALE GENOMIC DNA]</scope>
    <source>
        <strain evidence="4 5">1011MAR4D40.2</strain>
    </source>
</reference>
<dbReference type="RefSeq" id="WP_119555950.1">
    <property type="nucleotide sequence ID" value="NZ_QXMN01000026.1"/>
</dbReference>
<name>A0A9X8GU38_9BURK</name>
<accession>A0A9X8GU38</accession>
<dbReference type="PANTHER" id="PTHR13847:SF280">
    <property type="entry name" value="D-AMINO ACID DEHYDROGENASE"/>
    <property type="match status" value="1"/>
</dbReference>
<dbReference type="NCBIfam" id="NF001933">
    <property type="entry name" value="PRK00711.1"/>
    <property type="match status" value="1"/>
</dbReference>
<keyword evidence="5" id="KW-1185">Reference proteome</keyword>
<dbReference type="GO" id="GO:0008718">
    <property type="term" value="F:D-amino-acid dehydrogenase activity"/>
    <property type="evidence" value="ECO:0007669"/>
    <property type="project" value="TreeGrafter"/>
</dbReference>
<dbReference type="GO" id="GO:0055130">
    <property type="term" value="P:D-alanine catabolic process"/>
    <property type="evidence" value="ECO:0007669"/>
    <property type="project" value="TreeGrafter"/>
</dbReference>
<dbReference type="Gene3D" id="3.30.9.10">
    <property type="entry name" value="D-Amino Acid Oxidase, subunit A, domain 2"/>
    <property type="match status" value="1"/>
</dbReference>
<dbReference type="AlphaFoldDB" id="A0A9X8GU38"/>
<organism evidence="4 5">
    <name type="scientific">Acidovorax cavernicola</name>
    <dbReference type="NCBI Taxonomy" id="1675792"/>
    <lineage>
        <taxon>Bacteria</taxon>
        <taxon>Pseudomonadati</taxon>
        <taxon>Pseudomonadota</taxon>
        <taxon>Betaproteobacteria</taxon>
        <taxon>Burkholderiales</taxon>
        <taxon>Comamonadaceae</taxon>
        <taxon>Acidovorax</taxon>
    </lineage>
</organism>
<evidence type="ECO:0000259" key="3">
    <source>
        <dbReference type="Pfam" id="PF01266"/>
    </source>
</evidence>
<dbReference type="SUPFAM" id="SSF54373">
    <property type="entry name" value="FAD-linked reductases, C-terminal domain"/>
    <property type="match status" value="1"/>
</dbReference>
<dbReference type="OrthoDB" id="18526at2"/>
<dbReference type="GO" id="GO:0005737">
    <property type="term" value="C:cytoplasm"/>
    <property type="evidence" value="ECO:0007669"/>
    <property type="project" value="TreeGrafter"/>
</dbReference>